<dbReference type="PANTHER" id="PTHR41252:SF1">
    <property type="entry name" value="BLR2505 PROTEIN"/>
    <property type="match status" value="1"/>
</dbReference>
<evidence type="ECO:0000313" key="4">
    <source>
        <dbReference type="Proteomes" id="UP001427805"/>
    </source>
</evidence>
<accession>A0ABV0BC91</accession>
<dbReference type="PANTHER" id="PTHR41252">
    <property type="entry name" value="BLR2505 PROTEIN"/>
    <property type="match status" value="1"/>
</dbReference>
<dbReference type="EMBL" id="JBDIZK010000007">
    <property type="protein sequence ID" value="MEN3748002.1"/>
    <property type="molecule type" value="Genomic_DNA"/>
</dbReference>
<organism evidence="3 4">
    <name type="scientific">Sphingomonas rustica</name>
    <dbReference type="NCBI Taxonomy" id="3103142"/>
    <lineage>
        <taxon>Bacteria</taxon>
        <taxon>Pseudomonadati</taxon>
        <taxon>Pseudomonadota</taxon>
        <taxon>Alphaproteobacteria</taxon>
        <taxon>Sphingomonadales</taxon>
        <taxon>Sphingomonadaceae</taxon>
        <taxon>Sphingomonas</taxon>
    </lineage>
</organism>
<dbReference type="RefSeq" id="WP_346247018.1">
    <property type="nucleotide sequence ID" value="NZ_JBDIZK010000007.1"/>
</dbReference>
<feature type="signal peptide" evidence="1">
    <location>
        <begin position="1"/>
        <end position="25"/>
    </location>
</feature>
<evidence type="ECO:0000313" key="3">
    <source>
        <dbReference type="EMBL" id="MEN3748002.1"/>
    </source>
</evidence>
<dbReference type="Gene3D" id="3.10.450.50">
    <property type="match status" value="1"/>
</dbReference>
<dbReference type="InterPro" id="IPR037401">
    <property type="entry name" value="SnoaL-like"/>
</dbReference>
<keyword evidence="4" id="KW-1185">Reference proteome</keyword>
<reference evidence="3 4" key="1">
    <citation type="submission" date="2024-05" db="EMBL/GenBank/DDBJ databases">
        <title>Sphingomonas sp. HF-S3 16S ribosomal RNA gene Genome sequencing and assembly.</title>
        <authorList>
            <person name="Lee H."/>
        </authorList>
    </citation>
    <scope>NUCLEOTIDE SEQUENCE [LARGE SCALE GENOMIC DNA]</scope>
    <source>
        <strain evidence="3 4">HF-S3</strain>
    </source>
</reference>
<evidence type="ECO:0000259" key="2">
    <source>
        <dbReference type="Pfam" id="PF12680"/>
    </source>
</evidence>
<dbReference type="InterPro" id="IPR032710">
    <property type="entry name" value="NTF2-like_dom_sf"/>
</dbReference>
<dbReference type="Proteomes" id="UP001427805">
    <property type="component" value="Unassembled WGS sequence"/>
</dbReference>
<dbReference type="Pfam" id="PF12680">
    <property type="entry name" value="SnoaL_2"/>
    <property type="match status" value="1"/>
</dbReference>
<dbReference type="SUPFAM" id="SSF54427">
    <property type="entry name" value="NTF2-like"/>
    <property type="match status" value="1"/>
</dbReference>
<name>A0ABV0BC91_9SPHN</name>
<feature type="domain" description="SnoaL-like" evidence="2">
    <location>
        <begin position="44"/>
        <end position="149"/>
    </location>
</feature>
<feature type="chain" id="PRO_5045177553" evidence="1">
    <location>
        <begin position="26"/>
        <end position="170"/>
    </location>
</feature>
<protein>
    <submittedName>
        <fullName evidence="3">Nuclear transport factor 2 family protein</fullName>
    </submittedName>
</protein>
<keyword evidence="1" id="KW-0732">Signal</keyword>
<gene>
    <name evidence="3" type="ORF">TPR58_12570</name>
</gene>
<evidence type="ECO:0000256" key="1">
    <source>
        <dbReference type="SAM" id="SignalP"/>
    </source>
</evidence>
<proteinExistence type="predicted"/>
<comment type="caution">
    <text evidence="3">The sequence shown here is derived from an EMBL/GenBank/DDBJ whole genome shotgun (WGS) entry which is preliminary data.</text>
</comment>
<sequence length="170" mass="18535">MTSRTRVAIAAAAALIVAWPLASVAQTTGSATPTLQDGNKQFIRDAFDRWAQGRGDVFSLLSDDVTWHITGFDPAIARTYSSREALMAGAARPLADRVTQPLKPVVRGIWADGDDVIVHWDGTAPLHDGTTYRNTYLWIMTVRDRRIVAVTAFLDNAAFKAALAKPPRSN</sequence>